<sequence>MIAEVSQRSAAPPLDEGYARRHRLCSTAARFSFLPSFVAFPRLSCVTWLRTTHDLRRASTRTDPNPYRGTRVGRGHAALGARRRTRPGGGGRLRVRLDGAGRHAGGGDRGPHRPGPPALLPASPAAATHPHADPHAHTHPDPDSTPSPSATAALADADPSAGEAHPHRAARPAARGAPRPAVAPAGADGRTAPGPPSGAAAPATGPGTVRDPEPASHPADRHLPAPPHDRSEAAGPEHHVAARLRPAHHHPGGGRRRRAAPALTTARAPDRSSLPGGTSCRNGLFSSSPCSPPVPSW</sequence>
<dbReference type="Proteomes" id="UP001565447">
    <property type="component" value="Unassembled WGS sequence"/>
</dbReference>
<evidence type="ECO:0000313" key="2">
    <source>
        <dbReference type="Proteomes" id="UP001565447"/>
    </source>
</evidence>
<accession>A0ACC6UWM0</accession>
<name>A0ACC6UWM0_STRAO</name>
<dbReference type="EMBL" id="JBGCBD010000002">
    <property type="protein sequence ID" value="MEY9815902.1"/>
    <property type="molecule type" value="Genomic_DNA"/>
</dbReference>
<evidence type="ECO:0000313" key="1">
    <source>
        <dbReference type="EMBL" id="MEY9815902.1"/>
    </source>
</evidence>
<protein>
    <submittedName>
        <fullName evidence="1">Uncharacterized protein</fullName>
    </submittedName>
</protein>
<comment type="caution">
    <text evidence="1">The sequence shown here is derived from an EMBL/GenBank/DDBJ whole genome shotgun (WGS) entry which is preliminary data.</text>
</comment>
<reference evidence="1" key="1">
    <citation type="submission" date="2024-07" db="EMBL/GenBank/DDBJ databases">
        <title>Genome sequencing of plant associated microbes to promote plant fitness in Sorghum bicolor and Oryza sativa.</title>
        <authorList>
            <person name="Coleman-Derr D."/>
        </authorList>
    </citation>
    <scope>NUCLEOTIDE SEQUENCE</scope>
    <source>
        <strain evidence="1">SAI-173</strain>
    </source>
</reference>
<gene>
    <name evidence="1" type="ORF">RKD21_006159</name>
</gene>
<proteinExistence type="predicted"/>
<organism evidence="1 2">
    <name type="scientific">Streptomyces albogriseolus</name>
    <dbReference type="NCBI Taxonomy" id="1887"/>
    <lineage>
        <taxon>Bacteria</taxon>
        <taxon>Bacillati</taxon>
        <taxon>Actinomycetota</taxon>
        <taxon>Actinomycetes</taxon>
        <taxon>Kitasatosporales</taxon>
        <taxon>Streptomycetaceae</taxon>
        <taxon>Streptomyces</taxon>
        <taxon>Streptomyces albogriseolus group</taxon>
    </lineage>
</organism>
<keyword evidence="2" id="KW-1185">Reference proteome</keyword>